<dbReference type="Pfam" id="PF05685">
    <property type="entry name" value="Uma2"/>
    <property type="match status" value="1"/>
</dbReference>
<evidence type="ECO:0000313" key="3">
    <source>
        <dbReference type="Proteomes" id="UP000248724"/>
    </source>
</evidence>
<evidence type="ECO:0000259" key="1">
    <source>
        <dbReference type="Pfam" id="PF05685"/>
    </source>
</evidence>
<dbReference type="PANTHER" id="PTHR35400">
    <property type="entry name" value="SLR1083 PROTEIN"/>
    <property type="match status" value="1"/>
</dbReference>
<dbReference type="InterPro" id="IPR008538">
    <property type="entry name" value="Uma2"/>
</dbReference>
<proteinExistence type="predicted"/>
<dbReference type="EMBL" id="QHBU01000164">
    <property type="protein sequence ID" value="PZR80237.1"/>
    <property type="molecule type" value="Genomic_DNA"/>
</dbReference>
<dbReference type="PANTHER" id="PTHR35400:SF1">
    <property type="entry name" value="SLR1083 PROTEIN"/>
    <property type="match status" value="1"/>
</dbReference>
<dbReference type="GO" id="GO:0004519">
    <property type="term" value="F:endonuclease activity"/>
    <property type="evidence" value="ECO:0007669"/>
    <property type="project" value="UniProtKB-KW"/>
</dbReference>
<reference evidence="2 3" key="1">
    <citation type="journal article" date="2017" name="Nature">
        <title>Atmospheric trace gases support primary production in Antarctic desert surface soil.</title>
        <authorList>
            <person name="Ji M."/>
            <person name="Greening C."/>
            <person name="Vanwonterghem I."/>
            <person name="Carere C.R."/>
            <person name="Bay S.K."/>
            <person name="Steen J.A."/>
            <person name="Montgomery K."/>
            <person name="Lines T."/>
            <person name="Beardall J."/>
            <person name="van Dorst J."/>
            <person name="Snape I."/>
            <person name="Stott M.B."/>
            <person name="Hugenholtz P."/>
            <person name="Ferrari B.C."/>
        </authorList>
    </citation>
    <scope>NUCLEOTIDE SEQUENCE [LARGE SCALE GENOMIC DNA]</scope>
    <source>
        <strain evidence="2">RRmetagenome_bin12</strain>
    </source>
</reference>
<dbReference type="InterPro" id="IPR011335">
    <property type="entry name" value="Restrct_endonuc-II-like"/>
</dbReference>
<keyword evidence="2" id="KW-0378">Hydrolase</keyword>
<gene>
    <name evidence="2" type="ORF">DLM65_08675</name>
</gene>
<dbReference type="InterPro" id="IPR012296">
    <property type="entry name" value="Nuclease_put_TT1808"/>
</dbReference>
<sequence>MAVEPTRILFTVDDYEALGQMGFFGHRRLELIEGEIIEMTPIGPDHGGCVMILNSLFTSRVGDRAVVNVQNPVRLGDLSEPQPDLTLLAPPLERYRHRHPRATDILLLIEVSDTTLRFDRQVKLPVYAKHGVMEVWIVDLKGQAVEIHRQPSPDGYAIVERRGRGQTISSEALPDLVIAVDDIIG</sequence>
<organism evidence="2 3">
    <name type="scientific">Candidatus Aeolococcus gillhamiae</name>
    <dbReference type="NCBI Taxonomy" id="3127015"/>
    <lineage>
        <taxon>Bacteria</taxon>
        <taxon>Bacillati</taxon>
        <taxon>Candidatus Dormiibacterota</taxon>
        <taxon>Candidatus Dormibacteria</taxon>
        <taxon>Candidatus Aeolococcales</taxon>
        <taxon>Candidatus Aeolococcaceae</taxon>
        <taxon>Candidatus Aeolococcus</taxon>
    </lineage>
</organism>
<protein>
    <submittedName>
        <fullName evidence="2">Uma2 family endonuclease</fullName>
    </submittedName>
</protein>
<feature type="domain" description="Putative restriction endonuclease" evidence="1">
    <location>
        <begin position="15"/>
        <end position="180"/>
    </location>
</feature>
<dbReference type="Gene3D" id="3.90.1570.10">
    <property type="entry name" value="tt1808, chain A"/>
    <property type="match status" value="1"/>
</dbReference>
<accession>A0A2W5Z884</accession>
<dbReference type="Proteomes" id="UP000248724">
    <property type="component" value="Unassembled WGS sequence"/>
</dbReference>
<dbReference type="AlphaFoldDB" id="A0A2W5Z884"/>
<keyword evidence="2" id="KW-0255">Endonuclease</keyword>
<evidence type="ECO:0000313" key="2">
    <source>
        <dbReference type="EMBL" id="PZR80237.1"/>
    </source>
</evidence>
<dbReference type="SUPFAM" id="SSF52980">
    <property type="entry name" value="Restriction endonuclease-like"/>
    <property type="match status" value="1"/>
</dbReference>
<dbReference type="CDD" id="cd06260">
    <property type="entry name" value="DUF820-like"/>
    <property type="match status" value="1"/>
</dbReference>
<comment type="caution">
    <text evidence="2">The sequence shown here is derived from an EMBL/GenBank/DDBJ whole genome shotgun (WGS) entry which is preliminary data.</text>
</comment>
<keyword evidence="2" id="KW-0540">Nuclease</keyword>
<name>A0A2W5Z884_9BACT</name>